<gene>
    <name evidence="1" type="ORF">NBZ79_05375</name>
</gene>
<accession>A0ABY4W9H4</accession>
<dbReference type="InterPro" id="IPR042184">
    <property type="entry name" value="YqeY/Aim41_N"/>
</dbReference>
<dbReference type="SUPFAM" id="SSF89095">
    <property type="entry name" value="GatB/YqeY motif"/>
    <property type="match status" value="1"/>
</dbReference>
<dbReference type="PANTHER" id="PTHR28055">
    <property type="entry name" value="ALTERED INHERITANCE OF MITOCHONDRIA PROTEIN 41, MITOCHONDRIAL"/>
    <property type="match status" value="1"/>
</dbReference>
<dbReference type="Proteomes" id="UP001056291">
    <property type="component" value="Chromosome"/>
</dbReference>
<evidence type="ECO:0000313" key="2">
    <source>
        <dbReference type="Proteomes" id="UP001056291"/>
    </source>
</evidence>
<organism evidence="1 2">
    <name type="scientific">Sneathiella marina</name>
    <dbReference type="NCBI Taxonomy" id="2950108"/>
    <lineage>
        <taxon>Bacteria</taxon>
        <taxon>Pseudomonadati</taxon>
        <taxon>Pseudomonadota</taxon>
        <taxon>Alphaproteobacteria</taxon>
        <taxon>Sneathiellales</taxon>
        <taxon>Sneathiellaceae</taxon>
        <taxon>Sneathiella</taxon>
    </lineage>
</organism>
<name>A0ABY4W9H4_9PROT</name>
<proteinExistence type="predicted"/>
<dbReference type="InterPro" id="IPR023168">
    <property type="entry name" value="GatB_Yqey_C_2"/>
</dbReference>
<dbReference type="InterPro" id="IPR003789">
    <property type="entry name" value="Asn/Gln_tRNA_amidoTrase-B-like"/>
</dbReference>
<evidence type="ECO:0000313" key="1">
    <source>
        <dbReference type="EMBL" id="USG62410.1"/>
    </source>
</evidence>
<reference evidence="1" key="1">
    <citation type="submission" date="2022-06" db="EMBL/GenBank/DDBJ databases">
        <title>Sneathiella actinostolidae sp. nov., isolated from a sea anemonein the Western Pacific Ocean.</title>
        <authorList>
            <person name="Wei M.J."/>
        </authorList>
    </citation>
    <scope>NUCLEOTIDE SEQUENCE</scope>
    <source>
        <strain evidence="1">PHK-P5</strain>
    </source>
</reference>
<keyword evidence="2" id="KW-1185">Reference proteome</keyword>
<sequence>MKSKDKRKTSTLRLIIATLQDRDLAARDNGAEEGITEDEILQMLTTMVRQRKESISAYEKGGRIDLATSEQEEIEIISDFLPKQFDEEEIRNAVKEIIAEIDAQGLKDMGKTMATLKGKYAGCMDFSIASSIVKETLGA</sequence>
<dbReference type="PANTHER" id="PTHR28055:SF1">
    <property type="entry name" value="ALTERED INHERITANCE OF MITOCHONDRIA PROTEIN 41, MITOCHONDRIAL"/>
    <property type="match status" value="1"/>
</dbReference>
<dbReference type="Gene3D" id="1.10.1510.10">
    <property type="entry name" value="Uncharacterised protein YqeY/AIM41 PF09424, N-terminal domain"/>
    <property type="match status" value="1"/>
</dbReference>
<dbReference type="EMBL" id="CP098747">
    <property type="protein sequence ID" value="USG62410.1"/>
    <property type="molecule type" value="Genomic_DNA"/>
</dbReference>
<protein>
    <submittedName>
        <fullName evidence="1">GatB/YqeY domain-containing protein</fullName>
    </submittedName>
</protein>
<dbReference type="InterPro" id="IPR019004">
    <property type="entry name" value="YqeY/Aim41"/>
</dbReference>
<dbReference type="Pfam" id="PF09424">
    <property type="entry name" value="YqeY"/>
    <property type="match status" value="1"/>
</dbReference>
<dbReference type="Gene3D" id="1.10.10.410">
    <property type="match status" value="1"/>
</dbReference>